<accession>A0A0H1B958</accession>
<reference evidence="4" key="1">
    <citation type="journal article" date="2015" name="PLoS Genet.">
        <title>The dynamic genome and transcriptome of the human fungal pathogen Blastomyces and close relative Emmonsia.</title>
        <authorList>
            <person name="Munoz J.F."/>
            <person name="Gauthier G.M."/>
            <person name="Desjardins C.A."/>
            <person name="Gallo J.E."/>
            <person name="Holder J."/>
            <person name="Sullivan T.D."/>
            <person name="Marty A.J."/>
            <person name="Carmen J.C."/>
            <person name="Chen Z."/>
            <person name="Ding L."/>
            <person name="Gujja S."/>
            <person name="Magrini V."/>
            <person name="Misas E."/>
            <person name="Mitreva M."/>
            <person name="Priest M."/>
            <person name="Saif S."/>
            <person name="Whiston E.A."/>
            <person name="Young S."/>
            <person name="Zeng Q."/>
            <person name="Goldman W.E."/>
            <person name="Mardis E.R."/>
            <person name="Taylor J.W."/>
            <person name="McEwen J.G."/>
            <person name="Clay O.K."/>
            <person name="Klein B.S."/>
            <person name="Cuomo C.A."/>
        </authorList>
    </citation>
    <scope>NUCLEOTIDE SEQUENCE [LARGE SCALE GENOMIC DNA]</scope>
    <source>
        <strain evidence="4">UAMH 139</strain>
    </source>
</reference>
<feature type="signal peptide" evidence="2">
    <location>
        <begin position="1"/>
        <end position="17"/>
    </location>
</feature>
<evidence type="ECO:0000256" key="1">
    <source>
        <dbReference type="SAM" id="MobiDB-lite"/>
    </source>
</evidence>
<dbReference type="OrthoDB" id="4188624at2759"/>
<feature type="region of interest" description="Disordered" evidence="1">
    <location>
        <begin position="58"/>
        <end position="79"/>
    </location>
</feature>
<feature type="region of interest" description="Disordered" evidence="1">
    <location>
        <begin position="144"/>
        <end position="171"/>
    </location>
</feature>
<feature type="compositionally biased region" description="Basic and acidic residues" evidence="1">
    <location>
        <begin position="68"/>
        <end position="77"/>
    </location>
</feature>
<evidence type="ECO:0000313" key="4">
    <source>
        <dbReference type="Proteomes" id="UP000053573"/>
    </source>
</evidence>
<keyword evidence="2" id="KW-0732">Signal</keyword>
<sequence>MVFLFFICVSSVLFTSALDQRGGGEGDRRKGDGGDEERKNVDVAFPFIKPEWLDNRFLGPIPQHKQPLGREREREPSGEIDSELDFEQEMSMIAESKQGLWAGVSMPNGPPPVIVTPGWTNGAPVLVDAQGSWNGSGDFFDDDSYTDTYSPLESSGDLLSPSKSPSHASDADAGVIGQQHICSECLDVFERRCGLK</sequence>
<feature type="chain" id="PRO_5005199422" evidence="2">
    <location>
        <begin position="18"/>
        <end position="196"/>
    </location>
</feature>
<protein>
    <submittedName>
        <fullName evidence="3">Uncharacterized protein</fullName>
    </submittedName>
</protein>
<evidence type="ECO:0000256" key="2">
    <source>
        <dbReference type="SAM" id="SignalP"/>
    </source>
</evidence>
<dbReference type="Proteomes" id="UP000053573">
    <property type="component" value="Unassembled WGS sequence"/>
</dbReference>
<proteinExistence type="predicted"/>
<keyword evidence="4" id="KW-1185">Reference proteome</keyword>
<organism evidence="3 4">
    <name type="scientific">Blastomyces silverae</name>
    <dbReference type="NCBI Taxonomy" id="2060906"/>
    <lineage>
        <taxon>Eukaryota</taxon>
        <taxon>Fungi</taxon>
        <taxon>Dikarya</taxon>
        <taxon>Ascomycota</taxon>
        <taxon>Pezizomycotina</taxon>
        <taxon>Eurotiomycetes</taxon>
        <taxon>Eurotiomycetidae</taxon>
        <taxon>Onygenales</taxon>
        <taxon>Ajellomycetaceae</taxon>
        <taxon>Blastomyces</taxon>
    </lineage>
</organism>
<name>A0A0H1B958_9EURO</name>
<evidence type="ECO:0000313" key="3">
    <source>
        <dbReference type="EMBL" id="KLJ07547.1"/>
    </source>
</evidence>
<comment type="caution">
    <text evidence="3">The sequence shown here is derived from an EMBL/GenBank/DDBJ whole genome shotgun (WGS) entry which is preliminary data.</text>
</comment>
<gene>
    <name evidence="3" type="ORF">EMPG_16961</name>
</gene>
<dbReference type="EMBL" id="LDEV01002803">
    <property type="protein sequence ID" value="KLJ07547.1"/>
    <property type="molecule type" value="Genomic_DNA"/>
</dbReference>
<dbReference type="AlphaFoldDB" id="A0A0H1B958"/>